<evidence type="ECO:0000259" key="1">
    <source>
        <dbReference type="Pfam" id="PF14392"/>
    </source>
</evidence>
<proteinExistence type="predicted"/>
<dbReference type="Pfam" id="PF14392">
    <property type="entry name" value="zf-CCHC_4"/>
    <property type="match status" value="1"/>
</dbReference>
<evidence type="ECO:0000313" key="2">
    <source>
        <dbReference type="EMBL" id="KAK4395688.1"/>
    </source>
</evidence>
<sequence length="192" mass="22071">MFVNKELARKIGNSIGKFIDTDLATEGHKWRKALRIRIEASVAEPLKDHTIFNYQENKRIILEIRYERLGDFYHVCGVVGHKLSSCQAKPNQIEPTPDPFKFGPWLKAENNTIPNPFIPIYKSTLQPSKYHLPFPTNDQSETNHIGKLVRGIPQEPMSEKPKFPKTVTFQKSQKDLYTLAKKWKGLVLLGLT</sequence>
<keyword evidence="3" id="KW-1185">Reference proteome</keyword>
<reference evidence="2" key="2">
    <citation type="journal article" date="2024" name="Plant">
        <title>Genomic evolution and insights into agronomic trait innovations of Sesamum species.</title>
        <authorList>
            <person name="Miao H."/>
            <person name="Wang L."/>
            <person name="Qu L."/>
            <person name="Liu H."/>
            <person name="Sun Y."/>
            <person name="Le M."/>
            <person name="Wang Q."/>
            <person name="Wei S."/>
            <person name="Zheng Y."/>
            <person name="Lin W."/>
            <person name="Duan Y."/>
            <person name="Cao H."/>
            <person name="Xiong S."/>
            <person name="Wang X."/>
            <person name="Wei L."/>
            <person name="Li C."/>
            <person name="Ma Q."/>
            <person name="Ju M."/>
            <person name="Zhao R."/>
            <person name="Li G."/>
            <person name="Mu C."/>
            <person name="Tian Q."/>
            <person name="Mei H."/>
            <person name="Zhang T."/>
            <person name="Gao T."/>
            <person name="Zhang H."/>
        </authorList>
    </citation>
    <scope>NUCLEOTIDE SEQUENCE</scope>
    <source>
        <strain evidence="2">K16</strain>
    </source>
</reference>
<organism evidence="2 3">
    <name type="scientific">Sesamum angolense</name>
    <dbReference type="NCBI Taxonomy" id="2727404"/>
    <lineage>
        <taxon>Eukaryota</taxon>
        <taxon>Viridiplantae</taxon>
        <taxon>Streptophyta</taxon>
        <taxon>Embryophyta</taxon>
        <taxon>Tracheophyta</taxon>
        <taxon>Spermatophyta</taxon>
        <taxon>Magnoliopsida</taxon>
        <taxon>eudicotyledons</taxon>
        <taxon>Gunneridae</taxon>
        <taxon>Pentapetalae</taxon>
        <taxon>asterids</taxon>
        <taxon>lamiids</taxon>
        <taxon>Lamiales</taxon>
        <taxon>Pedaliaceae</taxon>
        <taxon>Sesamum</taxon>
    </lineage>
</organism>
<dbReference type="InterPro" id="IPR040256">
    <property type="entry name" value="At4g02000-like"/>
</dbReference>
<dbReference type="InterPro" id="IPR025836">
    <property type="entry name" value="Zn_knuckle_CX2CX4HX4C"/>
</dbReference>
<dbReference type="PANTHER" id="PTHR31286:SF167">
    <property type="entry name" value="OS09G0268800 PROTEIN"/>
    <property type="match status" value="1"/>
</dbReference>
<dbReference type="Proteomes" id="UP001289374">
    <property type="component" value="Unassembled WGS sequence"/>
</dbReference>
<dbReference type="AlphaFoldDB" id="A0AAE2BS85"/>
<dbReference type="EMBL" id="JACGWL010000009">
    <property type="protein sequence ID" value="KAK4395688.1"/>
    <property type="molecule type" value="Genomic_DNA"/>
</dbReference>
<name>A0AAE2BS85_9LAMI</name>
<feature type="domain" description="Zinc knuckle CX2CX4HX4C" evidence="1">
    <location>
        <begin position="42"/>
        <end position="87"/>
    </location>
</feature>
<dbReference type="PANTHER" id="PTHR31286">
    <property type="entry name" value="GLYCINE-RICH CELL WALL STRUCTURAL PROTEIN 1.8-LIKE"/>
    <property type="match status" value="1"/>
</dbReference>
<protein>
    <recommendedName>
        <fullName evidence="1">Zinc knuckle CX2CX4HX4C domain-containing protein</fullName>
    </recommendedName>
</protein>
<reference evidence="2" key="1">
    <citation type="submission" date="2020-06" db="EMBL/GenBank/DDBJ databases">
        <authorList>
            <person name="Li T."/>
            <person name="Hu X."/>
            <person name="Zhang T."/>
            <person name="Song X."/>
            <person name="Zhang H."/>
            <person name="Dai N."/>
            <person name="Sheng W."/>
            <person name="Hou X."/>
            <person name="Wei L."/>
        </authorList>
    </citation>
    <scope>NUCLEOTIDE SEQUENCE</scope>
    <source>
        <strain evidence="2">K16</strain>
        <tissue evidence="2">Leaf</tissue>
    </source>
</reference>
<accession>A0AAE2BS85</accession>
<comment type="caution">
    <text evidence="2">The sequence shown here is derived from an EMBL/GenBank/DDBJ whole genome shotgun (WGS) entry which is preliminary data.</text>
</comment>
<gene>
    <name evidence="2" type="ORF">Sango_1723100</name>
</gene>
<evidence type="ECO:0000313" key="3">
    <source>
        <dbReference type="Proteomes" id="UP001289374"/>
    </source>
</evidence>